<dbReference type="AlphaFoldDB" id="A0A382EMP2"/>
<evidence type="ECO:0000313" key="2">
    <source>
        <dbReference type="EMBL" id="SVB51988.1"/>
    </source>
</evidence>
<protein>
    <submittedName>
        <fullName evidence="2">Uncharacterized protein</fullName>
    </submittedName>
</protein>
<proteinExistence type="predicted"/>
<feature type="coiled-coil region" evidence="1">
    <location>
        <begin position="32"/>
        <end position="126"/>
    </location>
</feature>
<feature type="non-terminal residue" evidence="2">
    <location>
        <position position="223"/>
    </location>
</feature>
<keyword evidence="1" id="KW-0175">Coiled coil</keyword>
<feature type="non-terminal residue" evidence="2">
    <location>
        <position position="1"/>
    </location>
</feature>
<sequence length="223" mass="25169">VVLEKLKIDKEKTALASTNAKSKFENKILESIKAFKSLKENSSKEINNLQLKTASLSTELDTLKLEKAKAIKAIEEVKQANAKIEKEKLASINEVMSLKEKNSMEIDELQASVIFLNTNLKNSKTEILKATALADTAHSNLQKDRLANAKLFKSLKLANEKEVSKLNERNVRSLNSLKDKSLKEIFDLKLLTRTLQKELKDIEKDKFEAIEVSNQANSKLKNE</sequence>
<accession>A0A382EMP2</accession>
<evidence type="ECO:0000256" key="1">
    <source>
        <dbReference type="SAM" id="Coils"/>
    </source>
</evidence>
<dbReference type="EMBL" id="UINC01045338">
    <property type="protein sequence ID" value="SVB51988.1"/>
    <property type="molecule type" value="Genomic_DNA"/>
</dbReference>
<organism evidence="2">
    <name type="scientific">marine metagenome</name>
    <dbReference type="NCBI Taxonomy" id="408172"/>
    <lineage>
        <taxon>unclassified sequences</taxon>
        <taxon>metagenomes</taxon>
        <taxon>ecological metagenomes</taxon>
    </lineage>
</organism>
<gene>
    <name evidence="2" type="ORF">METZ01_LOCUS204842</name>
</gene>
<name>A0A382EMP2_9ZZZZ</name>
<reference evidence="2" key="1">
    <citation type="submission" date="2018-05" db="EMBL/GenBank/DDBJ databases">
        <authorList>
            <person name="Lanie J.A."/>
            <person name="Ng W.-L."/>
            <person name="Kazmierczak K.M."/>
            <person name="Andrzejewski T.M."/>
            <person name="Davidsen T.M."/>
            <person name="Wayne K.J."/>
            <person name="Tettelin H."/>
            <person name="Glass J.I."/>
            <person name="Rusch D."/>
            <person name="Podicherti R."/>
            <person name="Tsui H.-C.T."/>
            <person name="Winkler M.E."/>
        </authorList>
    </citation>
    <scope>NUCLEOTIDE SEQUENCE</scope>
</reference>